<keyword evidence="2" id="KW-1185">Reference proteome</keyword>
<sequence>MAMLNENSVAIGRQSGMEELAAEILLVVISQLSDLPSLRNLINASPAAFRLFKTYGVEITESILTSGNTTKQIPEIIRLIALIRSSSLPIHGLQEFKTRVVAQCMVQVPTADAFLPESLSKDIPSVVLRSILASAHRISLLTPNCLSYYLDQLQTIKPEVPVDGNFSYGRGRRRKAARKHPESRRLLVEKLEPPAWIEVQRVERAFWRVQFFYDLKMAASQSLLSWSAADLESLQNMEPKDLYDDTRYPEFEEINTIVDYIQHLRARKASDLQVSGVLPLPSTSFENSNWPILVPGKEDIMHLPIEAPALWIFRGISHNINHPLRYISFESFRRFGLALWSQERVASLGLVRPVRAPDDREPSKPIDFYYFTWRSILSTDEILEAENVIQQRDQDR</sequence>
<gene>
    <name evidence="1" type="ORF">G7Y89_g2926</name>
</gene>
<reference evidence="1 2" key="1">
    <citation type="submission" date="2020-03" db="EMBL/GenBank/DDBJ databases">
        <title>Draft Genome Sequence of Cudoniella acicularis.</title>
        <authorList>
            <person name="Buettner E."/>
            <person name="Kellner H."/>
        </authorList>
    </citation>
    <scope>NUCLEOTIDE SEQUENCE [LARGE SCALE GENOMIC DNA]</scope>
    <source>
        <strain evidence="1 2">DSM 108380</strain>
    </source>
</reference>
<comment type="caution">
    <text evidence="1">The sequence shown here is derived from an EMBL/GenBank/DDBJ whole genome shotgun (WGS) entry which is preliminary data.</text>
</comment>
<dbReference type="EMBL" id="JAAMPI010000137">
    <property type="protein sequence ID" value="KAF4635163.1"/>
    <property type="molecule type" value="Genomic_DNA"/>
</dbReference>
<accession>A0A8H4RTL2</accession>
<dbReference type="OrthoDB" id="4358152at2759"/>
<protein>
    <submittedName>
        <fullName evidence="1">Uncharacterized protein</fullName>
    </submittedName>
</protein>
<name>A0A8H4RTL2_9HELO</name>
<evidence type="ECO:0000313" key="1">
    <source>
        <dbReference type="EMBL" id="KAF4635163.1"/>
    </source>
</evidence>
<dbReference type="AlphaFoldDB" id="A0A8H4RTL2"/>
<dbReference type="Proteomes" id="UP000566819">
    <property type="component" value="Unassembled WGS sequence"/>
</dbReference>
<organism evidence="1 2">
    <name type="scientific">Cudoniella acicularis</name>
    <dbReference type="NCBI Taxonomy" id="354080"/>
    <lineage>
        <taxon>Eukaryota</taxon>
        <taxon>Fungi</taxon>
        <taxon>Dikarya</taxon>
        <taxon>Ascomycota</taxon>
        <taxon>Pezizomycotina</taxon>
        <taxon>Leotiomycetes</taxon>
        <taxon>Helotiales</taxon>
        <taxon>Tricladiaceae</taxon>
        <taxon>Cudoniella</taxon>
    </lineage>
</organism>
<proteinExistence type="predicted"/>
<evidence type="ECO:0000313" key="2">
    <source>
        <dbReference type="Proteomes" id="UP000566819"/>
    </source>
</evidence>